<proteinExistence type="predicted"/>
<dbReference type="Proteomes" id="UP000826195">
    <property type="component" value="Unassembled WGS sequence"/>
</dbReference>
<accession>A0AAV7J1F3</accession>
<dbReference type="EMBL" id="JAHXZJ010000002">
    <property type="protein sequence ID" value="KAH0563771.1"/>
    <property type="molecule type" value="Genomic_DNA"/>
</dbReference>
<name>A0AAV7J1F3_COTGL</name>
<dbReference type="Gene3D" id="1.10.10.60">
    <property type="entry name" value="Homeodomain-like"/>
    <property type="match status" value="1"/>
</dbReference>
<dbReference type="Pfam" id="PF13837">
    <property type="entry name" value="Myb_DNA-bind_4"/>
    <property type="match status" value="1"/>
</dbReference>
<dbReference type="PANTHER" id="PTHR47595:SF1">
    <property type="entry name" value="MYB_SANT-LIKE DNA-BINDING DOMAIN-CONTAINING PROTEIN"/>
    <property type="match status" value="1"/>
</dbReference>
<protein>
    <recommendedName>
        <fullName evidence="2">Myb/SANT-like DNA-binding domain-containing protein</fullName>
    </recommendedName>
</protein>
<comment type="caution">
    <text evidence="3">The sequence shown here is derived from an EMBL/GenBank/DDBJ whole genome shotgun (WGS) entry which is preliminary data.</text>
</comment>
<organism evidence="3 4">
    <name type="scientific">Cotesia glomerata</name>
    <name type="common">Lepidopteran parasitic wasp</name>
    <name type="synonym">Apanteles glomeratus</name>
    <dbReference type="NCBI Taxonomy" id="32391"/>
    <lineage>
        <taxon>Eukaryota</taxon>
        <taxon>Metazoa</taxon>
        <taxon>Ecdysozoa</taxon>
        <taxon>Arthropoda</taxon>
        <taxon>Hexapoda</taxon>
        <taxon>Insecta</taxon>
        <taxon>Pterygota</taxon>
        <taxon>Neoptera</taxon>
        <taxon>Endopterygota</taxon>
        <taxon>Hymenoptera</taxon>
        <taxon>Apocrita</taxon>
        <taxon>Ichneumonoidea</taxon>
        <taxon>Braconidae</taxon>
        <taxon>Microgastrinae</taxon>
        <taxon>Cotesia</taxon>
    </lineage>
</organism>
<feature type="domain" description="Myb/SANT-like DNA-binding" evidence="2">
    <location>
        <begin position="95"/>
        <end position="182"/>
    </location>
</feature>
<evidence type="ECO:0000259" key="2">
    <source>
        <dbReference type="Pfam" id="PF13837"/>
    </source>
</evidence>
<dbReference type="PANTHER" id="PTHR47595">
    <property type="entry name" value="HEAT SHOCK 70 KDA PROTEIN 14"/>
    <property type="match status" value="1"/>
</dbReference>
<evidence type="ECO:0000313" key="4">
    <source>
        <dbReference type="Proteomes" id="UP000826195"/>
    </source>
</evidence>
<gene>
    <name evidence="3" type="ORF">KQX54_006233</name>
</gene>
<dbReference type="InterPro" id="IPR044822">
    <property type="entry name" value="Myb_DNA-bind_4"/>
</dbReference>
<evidence type="ECO:0000313" key="3">
    <source>
        <dbReference type="EMBL" id="KAH0563771.1"/>
    </source>
</evidence>
<reference evidence="3 4" key="1">
    <citation type="journal article" date="2021" name="J. Hered.">
        <title>A chromosome-level genome assembly of the parasitoid wasp, Cotesia glomerata (Hymenoptera: Braconidae).</title>
        <authorList>
            <person name="Pinto B.J."/>
            <person name="Weis J.J."/>
            <person name="Gamble T."/>
            <person name="Ode P.J."/>
            <person name="Paul R."/>
            <person name="Zaspel J.M."/>
        </authorList>
    </citation>
    <scope>NUCLEOTIDE SEQUENCE [LARGE SCALE GENOMIC DNA]</scope>
    <source>
        <strain evidence="3">CgM1</strain>
    </source>
</reference>
<keyword evidence="4" id="KW-1185">Reference proteome</keyword>
<feature type="compositionally biased region" description="Low complexity" evidence="1">
    <location>
        <begin position="206"/>
        <end position="216"/>
    </location>
</feature>
<evidence type="ECO:0000256" key="1">
    <source>
        <dbReference type="SAM" id="MobiDB-lite"/>
    </source>
</evidence>
<feature type="region of interest" description="Disordered" evidence="1">
    <location>
        <begin position="194"/>
        <end position="219"/>
    </location>
</feature>
<dbReference type="AlphaFoldDB" id="A0AAV7J1F3"/>
<sequence length="275" mass="31154">MASSLPKLFSINLNDPESGKTYTISVTSDEIKRLETDVNFSSLKLSEAKDLEYAEFLSEHDSYTGEALDPNLTFDENPEDPEELNKSTTEDSAFKWAHEAILLLLDEYQKEQSSFSSGKISQKKLWEGISCQLHARGHNITGPQCQSKLAGIKKTYKNIKDHNNKSGNSAKHWPYLTIMDDLMGDKPFISPVATCSSTGKKKRTSSECSTESSTSSDLENLVNQKKAKITPANQLLTALQERAMKNEESKERRFKEFMPLKLKRQRMLFNTKKRL</sequence>